<evidence type="ECO:0000259" key="1">
    <source>
        <dbReference type="Pfam" id="PF13460"/>
    </source>
</evidence>
<protein>
    <submittedName>
        <fullName evidence="2">NAD(P)H dehydrogenase (Quinone)</fullName>
    </submittedName>
</protein>
<reference evidence="2 3" key="1">
    <citation type="submission" date="2018-07" db="EMBL/GenBank/DDBJ databases">
        <title>Genomic Encyclopedia of Type Strains, Phase IV (KMG-IV): sequencing the most valuable type-strain genomes for metagenomic binning, comparative biology and taxonomic classification.</title>
        <authorList>
            <person name="Goeker M."/>
        </authorList>
    </citation>
    <scope>NUCLEOTIDE SEQUENCE [LARGE SCALE GENOMIC DNA]</scope>
    <source>
        <strain evidence="2 3">DSM 25528</strain>
    </source>
</reference>
<comment type="caution">
    <text evidence="2">The sequence shown here is derived from an EMBL/GenBank/DDBJ whole genome shotgun (WGS) entry which is preliminary data.</text>
</comment>
<dbReference type="PANTHER" id="PTHR47129">
    <property type="entry name" value="QUINONE OXIDOREDUCTASE 2"/>
    <property type="match status" value="1"/>
</dbReference>
<keyword evidence="3" id="KW-1185">Reference proteome</keyword>
<dbReference type="InterPro" id="IPR052718">
    <property type="entry name" value="NmrA-type_oxidoreductase"/>
</dbReference>
<sequence length="293" mass="30486">MSKILVSGASGHLGRLIIQNLLESGKVAPADIVAGSRDTTKLADLAAKGVETRRVDFDDANLAAAFSGIDRLLVISTDVLDRPGHRIGQHRAAVAAAKAAGVGRIYYTSMINPETSLVSFAPDHAGTEQAIRESGLAYTIFRNAWYMENLFMSLPHALASGSWYTSAGKGRNAHAARADIAGAIAGALVSEASANAVYNLTGPAALTTDEIAALVREVTGKSLAVVHLTDEQLAGGMKAAGVPEPFVPVLISFDANAREGGFDVATKDIETLSGKASQDLKSFLVTNKATLLG</sequence>
<dbReference type="Gene3D" id="3.40.50.720">
    <property type="entry name" value="NAD(P)-binding Rossmann-like Domain"/>
    <property type="match status" value="1"/>
</dbReference>
<evidence type="ECO:0000313" key="3">
    <source>
        <dbReference type="Proteomes" id="UP000252582"/>
    </source>
</evidence>
<feature type="domain" description="NAD(P)-binding" evidence="1">
    <location>
        <begin position="8"/>
        <end position="188"/>
    </location>
</feature>
<dbReference type="Gene3D" id="3.90.25.10">
    <property type="entry name" value="UDP-galactose 4-epimerase, domain 1"/>
    <property type="match status" value="1"/>
</dbReference>
<dbReference type="InterPro" id="IPR016040">
    <property type="entry name" value="NAD(P)-bd_dom"/>
</dbReference>
<dbReference type="Pfam" id="PF13460">
    <property type="entry name" value="NAD_binding_10"/>
    <property type="match status" value="1"/>
</dbReference>
<organism evidence="2 3">
    <name type="scientific">Ciceribacter lividus</name>
    <dbReference type="NCBI Taxonomy" id="1197950"/>
    <lineage>
        <taxon>Bacteria</taxon>
        <taxon>Pseudomonadati</taxon>
        <taxon>Pseudomonadota</taxon>
        <taxon>Alphaproteobacteria</taxon>
        <taxon>Hyphomicrobiales</taxon>
        <taxon>Rhizobiaceae</taxon>
        <taxon>Ciceribacter</taxon>
    </lineage>
</organism>
<dbReference type="AlphaFoldDB" id="A0A6I7HSS7"/>
<accession>A0A6I7HSS7</accession>
<proteinExistence type="predicted"/>
<dbReference type="CDD" id="cd05269">
    <property type="entry name" value="TMR_SDR_a"/>
    <property type="match status" value="1"/>
</dbReference>
<dbReference type="RefSeq" id="WP_114361514.1">
    <property type="nucleotide sequence ID" value="NZ_QPIX01000001.1"/>
</dbReference>
<dbReference type="InterPro" id="IPR036291">
    <property type="entry name" value="NAD(P)-bd_dom_sf"/>
</dbReference>
<dbReference type="SUPFAM" id="SSF51735">
    <property type="entry name" value="NAD(P)-binding Rossmann-fold domains"/>
    <property type="match status" value="1"/>
</dbReference>
<dbReference type="EMBL" id="QPIX01000001">
    <property type="protein sequence ID" value="RCW28440.1"/>
    <property type="molecule type" value="Genomic_DNA"/>
</dbReference>
<dbReference type="PANTHER" id="PTHR47129:SF1">
    <property type="entry name" value="NMRA-LIKE DOMAIN-CONTAINING PROTEIN"/>
    <property type="match status" value="1"/>
</dbReference>
<evidence type="ECO:0000313" key="2">
    <source>
        <dbReference type="EMBL" id="RCW28440.1"/>
    </source>
</evidence>
<dbReference type="Proteomes" id="UP000252582">
    <property type="component" value="Unassembled WGS sequence"/>
</dbReference>
<name>A0A6I7HSS7_9HYPH</name>
<gene>
    <name evidence="2" type="ORF">DFR48_101453</name>
</gene>